<name>A0A330LV40_9GAMM</name>
<evidence type="ECO:0000313" key="2">
    <source>
        <dbReference type="Proteomes" id="UP000250163"/>
    </source>
</evidence>
<accession>A0A330LV40</accession>
<dbReference type="KEGG" id="mya:MORIYA_4268"/>
<reference evidence="2" key="1">
    <citation type="submission" date="2018-05" db="EMBL/GenBank/DDBJ databases">
        <authorList>
            <person name="Cea G.-C."/>
            <person name="William W."/>
        </authorList>
    </citation>
    <scope>NUCLEOTIDE SEQUENCE [LARGE SCALE GENOMIC DNA]</scope>
    <source>
        <strain evidence="2">DB21MT 5</strain>
    </source>
</reference>
<protein>
    <submittedName>
        <fullName evidence="1">Uncharacterized protein</fullName>
    </submittedName>
</protein>
<proteinExistence type="predicted"/>
<dbReference type="EMBL" id="LS483250">
    <property type="protein sequence ID" value="SQD80720.1"/>
    <property type="molecule type" value="Genomic_DNA"/>
</dbReference>
<keyword evidence="2" id="KW-1185">Reference proteome</keyword>
<gene>
    <name evidence="1" type="ORF">MORIYA_4268</name>
</gene>
<sequence>MKFAPFKSQSLNSIPKHFAPVKLDIDSWQFLKDESRRSL</sequence>
<organism evidence="1 2">
    <name type="scientific">Moritella yayanosii</name>
    <dbReference type="NCBI Taxonomy" id="69539"/>
    <lineage>
        <taxon>Bacteria</taxon>
        <taxon>Pseudomonadati</taxon>
        <taxon>Pseudomonadota</taxon>
        <taxon>Gammaproteobacteria</taxon>
        <taxon>Alteromonadales</taxon>
        <taxon>Moritellaceae</taxon>
        <taxon>Moritella</taxon>
    </lineage>
</organism>
<dbReference type="Proteomes" id="UP000250163">
    <property type="component" value="Chromosome MORIYA"/>
</dbReference>
<evidence type="ECO:0000313" key="1">
    <source>
        <dbReference type="EMBL" id="SQD80720.1"/>
    </source>
</evidence>
<dbReference type="AlphaFoldDB" id="A0A330LV40"/>